<dbReference type="Gene3D" id="1.20.81.30">
    <property type="entry name" value="Type II secretion system (T2SS), domain F"/>
    <property type="match status" value="1"/>
</dbReference>
<feature type="transmembrane region" description="Helical" evidence="6">
    <location>
        <begin position="112"/>
        <end position="129"/>
    </location>
</feature>
<dbReference type="Pfam" id="PF00482">
    <property type="entry name" value="T2SSF"/>
    <property type="match status" value="1"/>
</dbReference>
<evidence type="ECO:0000256" key="3">
    <source>
        <dbReference type="ARBA" id="ARBA00022692"/>
    </source>
</evidence>
<evidence type="ECO:0000256" key="4">
    <source>
        <dbReference type="ARBA" id="ARBA00022989"/>
    </source>
</evidence>
<proteinExistence type="predicted"/>
<comment type="subcellular location">
    <subcellularLocation>
        <location evidence="1">Cell membrane</location>
        <topology evidence="1">Multi-pass membrane protein</topology>
    </subcellularLocation>
</comment>
<sequence>MSDLQALLTPELTMIAVVLLVAFSIGGVLYALFQPSLSGEKRGMQRLQHVKARAETREASQRVRDLDRRRRSVQDQLKEFEERERNKHRDAARPSLEKRISQAGLHWTKQKFWIVSGVCGLVSMVLALLVTSSYFLILCIAFVGFFGLPRFYISRRRKKRIEAFLLELPNAVDVIVRGTRAGLPLGECIQIVSAEAREPIASEFRQIVEAQTMGITLSEAIARLPERVPVPEANFLAIVVAIQSQAGGSLSEALGNLSKVLRERRAMKGKIQSMSQEAKSSAAIIGSLPFLVAGVMAVTSPSYIMVLFTHPTGNIILIGSAIWMTMGMLIMKKMINFDF</sequence>
<gene>
    <name evidence="8" type="ORF">H1W37_13960</name>
</gene>
<name>A0A838XW93_9HYPH</name>
<dbReference type="PANTHER" id="PTHR35007">
    <property type="entry name" value="INTEGRAL MEMBRANE PROTEIN-RELATED"/>
    <property type="match status" value="1"/>
</dbReference>
<evidence type="ECO:0000256" key="1">
    <source>
        <dbReference type="ARBA" id="ARBA00004651"/>
    </source>
</evidence>
<keyword evidence="9" id="KW-1185">Reference proteome</keyword>
<reference evidence="8 9" key="2">
    <citation type="submission" date="2020-08" db="EMBL/GenBank/DDBJ databases">
        <title>Stappia taiwanensis sp. nov., isolated from a coastal thermal spring.</title>
        <authorList>
            <person name="Kampfer P."/>
        </authorList>
    </citation>
    <scope>NUCLEOTIDE SEQUENCE [LARGE SCALE GENOMIC DNA]</scope>
    <source>
        <strain evidence="8 9">DSM 23284</strain>
    </source>
</reference>
<dbReference type="InterPro" id="IPR042094">
    <property type="entry name" value="T2SS_GspF_sf"/>
</dbReference>
<evidence type="ECO:0000256" key="2">
    <source>
        <dbReference type="ARBA" id="ARBA00022475"/>
    </source>
</evidence>
<keyword evidence="4 6" id="KW-1133">Transmembrane helix</keyword>
<keyword evidence="3 6" id="KW-0812">Transmembrane</keyword>
<dbReference type="RefSeq" id="WP_181760960.1">
    <property type="nucleotide sequence ID" value="NZ_BMCR01000003.1"/>
</dbReference>
<evidence type="ECO:0000256" key="6">
    <source>
        <dbReference type="SAM" id="Phobius"/>
    </source>
</evidence>
<dbReference type="InterPro" id="IPR018076">
    <property type="entry name" value="T2SS_GspF_dom"/>
</dbReference>
<feature type="transmembrane region" description="Helical" evidence="6">
    <location>
        <begin position="312"/>
        <end position="331"/>
    </location>
</feature>
<accession>A0A838XW93</accession>
<feature type="transmembrane region" description="Helical" evidence="6">
    <location>
        <begin position="135"/>
        <end position="153"/>
    </location>
</feature>
<dbReference type="GO" id="GO:0005886">
    <property type="term" value="C:plasma membrane"/>
    <property type="evidence" value="ECO:0007669"/>
    <property type="project" value="UniProtKB-SubCell"/>
</dbReference>
<dbReference type="Proteomes" id="UP000559404">
    <property type="component" value="Unassembled WGS sequence"/>
</dbReference>
<evidence type="ECO:0000259" key="7">
    <source>
        <dbReference type="Pfam" id="PF00482"/>
    </source>
</evidence>
<feature type="domain" description="Type II secretion system protein GspF" evidence="7">
    <location>
        <begin position="173"/>
        <end position="296"/>
    </location>
</feature>
<keyword evidence="2" id="KW-1003">Cell membrane</keyword>
<feature type="transmembrane region" description="Helical" evidence="6">
    <location>
        <begin position="12"/>
        <end position="33"/>
    </location>
</feature>
<evidence type="ECO:0000313" key="8">
    <source>
        <dbReference type="EMBL" id="MBA4612766.1"/>
    </source>
</evidence>
<dbReference type="EMBL" id="JACEON010000013">
    <property type="protein sequence ID" value="MBA4612766.1"/>
    <property type="molecule type" value="Genomic_DNA"/>
</dbReference>
<evidence type="ECO:0000313" key="9">
    <source>
        <dbReference type="Proteomes" id="UP000559404"/>
    </source>
</evidence>
<reference evidence="8 9" key="1">
    <citation type="submission" date="2020-07" db="EMBL/GenBank/DDBJ databases">
        <authorList>
            <person name="Li M."/>
        </authorList>
    </citation>
    <scope>NUCLEOTIDE SEQUENCE [LARGE SCALE GENOMIC DNA]</scope>
    <source>
        <strain evidence="8 9">DSM 23284</strain>
    </source>
</reference>
<comment type="caution">
    <text evidence="8">The sequence shown here is derived from an EMBL/GenBank/DDBJ whole genome shotgun (WGS) entry which is preliminary data.</text>
</comment>
<dbReference type="AlphaFoldDB" id="A0A838XW93"/>
<protein>
    <submittedName>
        <fullName evidence="8">Type II secretion system F family protein</fullName>
    </submittedName>
</protein>
<keyword evidence="5 6" id="KW-0472">Membrane</keyword>
<feature type="transmembrane region" description="Helical" evidence="6">
    <location>
        <begin position="282"/>
        <end position="306"/>
    </location>
</feature>
<dbReference type="PANTHER" id="PTHR35007:SF1">
    <property type="entry name" value="PILUS ASSEMBLY PROTEIN"/>
    <property type="match status" value="1"/>
</dbReference>
<evidence type="ECO:0000256" key="5">
    <source>
        <dbReference type="ARBA" id="ARBA00023136"/>
    </source>
</evidence>
<organism evidence="8 9">
    <name type="scientific">Stappia taiwanensis</name>
    <dbReference type="NCBI Taxonomy" id="992267"/>
    <lineage>
        <taxon>Bacteria</taxon>
        <taxon>Pseudomonadati</taxon>
        <taxon>Pseudomonadota</taxon>
        <taxon>Alphaproteobacteria</taxon>
        <taxon>Hyphomicrobiales</taxon>
        <taxon>Stappiaceae</taxon>
        <taxon>Stappia</taxon>
    </lineage>
</organism>